<feature type="transmembrane region" description="Helical" evidence="1">
    <location>
        <begin position="37"/>
        <end position="60"/>
    </location>
</feature>
<proteinExistence type="predicted"/>
<dbReference type="KEGG" id="mten:GWK48_09730"/>
<feature type="transmembrane region" description="Helical" evidence="1">
    <location>
        <begin position="106"/>
        <end position="130"/>
    </location>
</feature>
<gene>
    <name evidence="2" type="ORF">GWK48_09730</name>
</gene>
<dbReference type="AlphaFoldDB" id="A0A6N0NUT2"/>
<dbReference type="RefSeq" id="WP_174631813.1">
    <property type="nucleotide sequence ID" value="NZ_CP049074.1"/>
</dbReference>
<feature type="transmembrane region" description="Helical" evidence="1">
    <location>
        <begin position="150"/>
        <end position="171"/>
    </location>
</feature>
<feature type="transmembrane region" description="Helical" evidence="1">
    <location>
        <begin position="66"/>
        <end position="85"/>
    </location>
</feature>
<keyword evidence="1" id="KW-0472">Membrane</keyword>
<evidence type="ECO:0000313" key="2">
    <source>
        <dbReference type="EMBL" id="QKR00624.1"/>
    </source>
</evidence>
<dbReference type="EMBL" id="CP049074">
    <property type="protein sequence ID" value="QKR00624.1"/>
    <property type="molecule type" value="Genomic_DNA"/>
</dbReference>
<dbReference type="GeneID" id="55642224"/>
<protein>
    <submittedName>
        <fullName evidence="2">Uncharacterized protein</fullName>
    </submittedName>
</protein>
<accession>A0A6N0NUT2</accession>
<dbReference type="Proteomes" id="UP000509301">
    <property type="component" value="Chromosome"/>
</dbReference>
<keyword evidence="1" id="KW-1133">Transmembrane helix</keyword>
<dbReference type="OrthoDB" id="43972at2157"/>
<name>A0A6N0NUT2_9CREN</name>
<reference evidence="2 3" key="1">
    <citation type="submission" date="2020-02" db="EMBL/GenBank/DDBJ databases">
        <title>Comparative genome analysis reveals the metabolism and evolution of the thermophilic archaeal genus Metallosphaera.</title>
        <authorList>
            <person name="Jiang C."/>
        </authorList>
    </citation>
    <scope>NUCLEOTIDE SEQUENCE [LARGE SCALE GENOMIC DNA]</scope>
    <source>
        <strain evidence="2 3">Ric-A</strain>
    </source>
</reference>
<organism evidence="2 3">
    <name type="scientific">Metallosphaera tengchongensis</name>
    <dbReference type="NCBI Taxonomy" id="1532350"/>
    <lineage>
        <taxon>Archaea</taxon>
        <taxon>Thermoproteota</taxon>
        <taxon>Thermoprotei</taxon>
        <taxon>Sulfolobales</taxon>
        <taxon>Sulfolobaceae</taxon>
        <taxon>Metallosphaera</taxon>
    </lineage>
</organism>
<sequence>MLLLTPIAILSVSVLDGLNPFKGGFFSLYFRRTGQKWASLACPPMYTLLAYSFSFVFMSLKLSSWNSYWGISMVLLLCAITRIVNYRYHVNLDVRVSMTSMVRRSLLYSIMDLDFLIGGVALLLGVRYFLPFLITNVLSRYLGSLLAHRLFRTNFEILTSISIALVALSILA</sequence>
<evidence type="ECO:0000256" key="1">
    <source>
        <dbReference type="SAM" id="Phobius"/>
    </source>
</evidence>
<keyword evidence="1" id="KW-0812">Transmembrane</keyword>
<keyword evidence="3" id="KW-1185">Reference proteome</keyword>
<evidence type="ECO:0000313" key="3">
    <source>
        <dbReference type="Proteomes" id="UP000509301"/>
    </source>
</evidence>